<dbReference type="GeneID" id="17350960"/>
<dbReference type="InterPro" id="IPR007345">
    <property type="entry name" value="Polysacch_pyruvyl_Trfase"/>
</dbReference>
<feature type="region of interest" description="Disordered" evidence="1">
    <location>
        <begin position="1"/>
        <end position="24"/>
    </location>
</feature>
<dbReference type="KEGG" id="cvr:CHLNCDRAFT_140126"/>
<dbReference type="AlphaFoldDB" id="E1ZRL4"/>
<feature type="domain" description="Polysaccharide pyruvyl transferase" evidence="2">
    <location>
        <begin position="34"/>
        <end position="69"/>
    </location>
</feature>
<feature type="compositionally biased region" description="Basic residues" evidence="1">
    <location>
        <begin position="7"/>
        <end position="16"/>
    </location>
</feature>
<dbReference type="EMBL" id="GL433863">
    <property type="protein sequence ID" value="EFN51488.1"/>
    <property type="molecule type" value="Genomic_DNA"/>
</dbReference>
<accession>E1ZRL4</accession>
<dbReference type="Pfam" id="PF04230">
    <property type="entry name" value="PS_pyruv_trans"/>
    <property type="match status" value="1"/>
</dbReference>
<evidence type="ECO:0000259" key="2">
    <source>
        <dbReference type="Pfam" id="PF04230"/>
    </source>
</evidence>
<protein>
    <recommendedName>
        <fullName evidence="2">Polysaccharide pyruvyl transferase domain-containing protein</fullName>
    </recommendedName>
</protein>
<proteinExistence type="predicted"/>
<evidence type="ECO:0000256" key="1">
    <source>
        <dbReference type="SAM" id="MobiDB-lite"/>
    </source>
</evidence>
<dbReference type="RefSeq" id="XP_005843590.1">
    <property type="nucleotide sequence ID" value="XM_005843528.1"/>
</dbReference>
<dbReference type="Proteomes" id="UP000008141">
    <property type="component" value="Unassembled WGS sequence"/>
</dbReference>
<keyword evidence="4" id="KW-1185">Reference proteome</keyword>
<reference evidence="3 4" key="1">
    <citation type="journal article" date="2010" name="Plant Cell">
        <title>The Chlorella variabilis NC64A genome reveals adaptation to photosymbiosis, coevolution with viruses, and cryptic sex.</title>
        <authorList>
            <person name="Blanc G."/>
            <person name="Duncan G."/>
            <person name="Agarkova I."/>
            <person name="Borodovsky M."/>
            <person name="Gurnon J."/>
            <person name="Kuo A."/>
            <person name="Lindquist E."/>
            <person name="Lucas S."/>
            <person name="Pangilinan J."/>
            <person name="Polle J."/>
            <person name="Salamov A."/>
            <person name="Terry A."/>
            <person name="Yamada T."/>
            <person name="Dunigan D.D."/>
            <person name="Grigoriev I.V."/>
            <person name="Claverie J.M."/>
            <person name="Van Etten J.L."/>
        </authorList>
    </citation>
    <scope>NUCLEOTIDE SEQUENCE [LARGE SCALE GENOMIC DNA]</scope>
    <source>
        <strain evidence="3 4">NC64A</strain>
    </source>
</reference>
<evidence type="ECO:0000313" key="3">
    <source>
        <dbReference type="EMBL" id="EFN51488.1"/>
    </source>
</evidence>
<sequence length="275" mass="29963">MSTACHGARRLRRARGGGRGGPARGSHVLWKAASAYLRRYAEAKLIITTRLHCGVPAAGMGVPVILVKHKDGVTGRFDGFHHLFHTIDIWKQRDKAKAFLQAFDYGAPPPIPARTGPAPEWRALRCALLGHVTAHHPTLLDAIYAQSLTPAFERCEAFREYQLSGKGLLTQLTQLQEALNKGGASRLEHYVHNVVGTLNLAPAIFGQRETYLDAVQRRQDHEALTQLRTVITCTNAITGQLGVRAQYVSLHIVAATAKVLGPCEVSVYSLGTVPA</sequence>
<name>E1ZRL4_CHLVA</name>
<organism evidence="4">
    <name type="scientific">Chlorella variabilis</name>
    <name type="common">Green alga</name>
    <dbReference type="NCBI Taxonomy" id="554065"/>
    <lineage>
        <taxon>Eukaryota</taxon>
        <taxon>Viridiplantae</taxon>
        <taxon>Chlorophyta</taxon>
        <taxon>core chlorophytes</taxon>
        <taxon>Trebouxiophyceae</taxon>
        <taxon>Chlorellales</taxon>
        <taxon>Chlorellaceae</taxon>
        <taxon>Chlorella clade</taxon>
        <taxon>Chlorella</taxon>
    </lineage>
</organism>
<dbReference type="OrthoDB" id="409543at2759"/>
<dbReference type="InParanoid" id="E1ZRL4"/>
<gene>
    <name evidence="3" type="ORF">CHLNCDRAFT_140126</name>
</gene>
<evidence type="ECO:0000313" key="4">
    <source>
        <dbReference type="Proteomes" id="UP000008141"/>
    </source>
</evidence>